<dbReference type="Proteomes" id="UP001589769">
    <property type="component" value="Unassembled WGS sequence"/>
</dbReference>
<evidence type="ECO:0000313" key="1">
    <source>
        <dbReference type="EMBL" id="MFC0323311.1"/>
    </source>
</evidence>
<comment type="caution">
    <text evidence="1">The sequence shown here is derived from an EMBL/GenBank/DDBJ whole genome shotgun (WGS) entry which is preliminary data.</text>
</comment>
<protein>
    <submittedName>
        <fullName evidence="1">DUF452 family protein</fullName>
    </submittedName>
</protein>
<dbReference type="SUPFAM" id="SSF53474">
    <property type="entry name" value="alpha/beta-Hydrolases"/>
    <property type="match status" value="1"/>
</dbReference>
<evidence type="ECO:0000313" key="2">
    <source>
        <dbReference type="Proteomes" id="UP001589769"/>
    </source>
</evidence>
<dbReference type="RefSeq" id="WP_382374788.1">
    <property type="nucleotide sequence ID" value="NZ_JBHLWA010000031.1"/>
</dbReference>
<organism evidence="1 2">
    <name type="scientific">Gallibacterium melopsittaci</name>
    <dbReference type="NCBI Taxonomy" id="516063"/>
    <lineage>
        <taxon>Bacteria</taxon>
        <taxon>Pseudomonadati</taxon>
        <taxon>Pseudomonadota</taxon>
        <taxon>Gammaproteobacteria</taxon>
        <taxon>Pasteurellales</taxon>
        <taxon>Pasteurellaceae</taxon>
        <taxon>Gallibacterium</taxon>
    </lineage>
</organism>
<dbReference type="EMBL" id="JBHLWA010000031">
    <property type="protein sequence ID" value="MFC0323311.1"/>
    <property type="molecule type" value="Genomic_DNA"/>
</dbReference>
<gene>
    <name evidence="1" type="ORF">ACFFHT_07040</name>
</gene>
<dbReference type="Gene3D" id="3.40.50.1820">
    <property type="entry name" value="alpha/beta hydrolase"/>
    <property type="match status" value="1"/>
</dbReference>
<name>A0ABV6HWQ4_9PAST</name>
<dbReference type="Pfam" id="PF04301">
    <property type="entry name" value="BioG"/>
    <property type="match status" value="1"/>
</dbReference>
<dbReference type="InterPro" id="IPR029058">
    <property type="entry name" value="AB_hydrolase_fold"/>
</dbReference>
<keyword evidence="2" id="KW-1185">Reference proteome</keyword>
<proteinExistence type="predicted"/>
<dbReference type="InterPro" id="IPR007398">
    <property type="entry name" value="BioG"/>
</dbReference>
<sequence length="214" mass="25397">MKTYYLHQQREKLIVYFAGWGTPPSAVTHLDLADQYDLLVCYDYQDLQLDFDFSAYTEIYLVAWSMGVWVAEQVMQTIPVTKAIAINGTHYPSDDRFGIPTQIFQGTLQGLNSANRDKFERRMCQNRELLNHYQTLPDYRELNDIYQELAFLSEQISVRSEATLKWDIAWIGTQDRIFPTSHQQAYWQDRCQIRTIEAGHYIFPLFQQWETLWR</sequence>
<reference evidence="1 2" key="1">
    <citation type="submission" date="2024-09" db="EMBL/GenBank/DDBJ databases">
        <authorList>
            <person name="Sun Q."/>
            <person name="Mori K."/>
        </authorList>
    </citation>
    <scope>NUCLEOTIDE SEQUENCE [LARGE SCALE GENOMIC DNA]</scope>
    <source>
        <strain evidence="1 2">CCM 7538</strain>
    </source>
</reference>
<accession>A0ABV6HWQ4</accession>